<evidence type="ECO:0000313" key="1">
    <source>
        <dbReference type="EMBL" id="RMQ41421.1"/>
    </source>
</evidence>
<gene>
    <name evidence="1" type="ORF">ALQ04_200018</name>
</gene>
<dbReference type="Proteomes" id="UP000277236">
    <property type="component" value="Unassembled WGS sequence"/>
</dbReference>
<sequence>MVVEIDYTEVDVDENRRDRDLQRRLKESIWKMTNPVMTT</sequence>
<accession>A0A3M4LKA9</accession>
<reference evidence="1 2" key="1">
    <citation type="submission" date="2018-08" db="EMBL/GenBank/DDBJ databases">
        <title>Recombination of ecologically and evolutionarily significant loci maintains genetic cohesion in the Pseudomonas syringae species complex.</title>
        <authorList>
            <person name="Dillon M."/>
            <person name="Thakur S."/>
            <person name="Almeida R.N.D."/>
            <person name="Weir B.S."/>
            <person name="Guttman D.S."/>
        </authorList>
    </citation>
    <scope>NUCLEOTIDE SEQUENCE [LARGE SCALE GENOMIC DNA]</scope>
    <source>
        <strain evidence="1 2">ICMP 3353</strain>
    </source>
</reference>
<evidence type="ECO:0000313" key="2">
    <source>
        <dbReference type="Proteomes" id="UP000277236"/>
    </source>
</evidence>
<organism evidence="1 2">
    <name type="scientific">Pseudomonas cichorii</name>
    <dbReference type="NCBI Taxonomy" id="36746"/>
    <lineage>
        <taxon>Bacteria</taxon>
        <taxon>Pseudomonadati</taxon>
        <taxon>Pseudomonadota</taxon>
        <taxon>Gammaproteobacteria</taxon>
        <taxon>Pseudomonadales</taxon>
        <taxon>Pseudomonadaceae</taxon>
        <taxon>Pseudomonas</taxon>
    </lineage>
</organism>
<protein>
    <submittedName>
        <fullName evidence="1">Uncharacterized protein</fullName>
    </submittedName>
</protein>
<name>A0A3M4LKA9_PSECI</name>
<dbReference type="AlphaFoldDB" id="A0A3M4LKA9"/>
<dbReference type="EMBL" id="RBRE01000087">
    <property type="protein sequence ID" value="RMQ41421.1"/>
    <property type="molecule type" value="Genomic_DNA"/>
</dbReference>
<proteinExistence type="predicted"/>
<comment type="caution">
    <text evidence="1">The sequence shown here is derived from an EMBL/GenBank/DDBJ whole genome shotgun (WGS) entry which is preliminary data.</text>
</comment>